<dbReference type="Proteomes" id="UP000266305">
    <property type="component" value="Unassembled WGS sequence"/>
</dbReference>
<dbReference type="EMBL" id="QWGP01000033">
    <property type="protein sequence ID" value="RHZ91471.1"/>
    <property type="molecule type" value="Genomic_DNA"/>
</dbReference>
<evidence type="ECO:0000313" key="3">
    <source>
        <dbReference type="Proteomes" id="UP000266305"/>
    </source>
</evidence>
<name>A0AAX1UFW2_CERSP</name>
<accession>A0AAX1UFW2</accession>
<keyword evidence="1" id="KW-0472">Membrane</keyword>
<proteinExistence type="predicted"/>
<dbReference type="RefSeq" id="WP_002719861.1">
    <property type="nucleotide sequence ID" value="NZ_BJXO01000012.1"/>
</dbReference>
<evidence type="ECO:0008006" key="4">
    <source>
        <dbReference type="Google" id="ProtNLM"/>
    </source>
</evidence>
<keyword evidence="1" id="KW-1133">Transmembrane helix</keyword>
<keyword evidence="1" id="KW-0812">Transmembrane</keyword>
<feature type="transmembrane region" description="Helical" evidence="1">
    <location>
        <begin position="21"/>
        <end position="41"/>
    </location>
</feature>
<comment type="caution">
    <text evidence="2">The sequence shown here is derived from an EMBL/GenBank/DDBJ whole genome shotgun (WGS) entry which is preliminary data.</text>
</comment>
<evidence type="ECO:0000313" key="2">
    <source>
        <dbReference type="EMBL" id="RHZ91471.1"/>
    </source>
</evidence>
<protein>
    <recommendedName>
        <fullName evidence="4">ABC transporter permease</fullName>
    </recommendedName>
</protein>
<reference evidence="2 3" key="1">
    <citation type="submission" date="2018-08" db="EMBL/GenBank/DDBJ databases">
        <title>Draft genome sequence of Rhodobacter sphaeroides FY.</title>
        <authorList>
            <person name="Rayyan A."/>
            <person name="Meyer T.E."/>
            <person name="Kyndt J.A."/>
        </authorList>
    </citation>
    <scope>NUCLEOTIDE SEQUENCE [LARGE SCALE GENOMIC DNA]</scope>
    <source>
        <strain evidence="2 3">FY</strain>
    </source>
</reference>
<gene>
    <name evidence="2" type="ORF">D1114_19965</name>
</gene>
<evidence type="ECO:0000256" key="1">
    <source>
        <dbReference type="SAM" id="Phobius"/>
    </source>
</evidence>
<dbReference type="AlphaFoldDB" id="A0AAX1UFW2"/>
<dbReference type="GeneID" id="67449926"/>
<organism evidence="2 3">
    <name type="scientific">Cereibacter sphaeroides</name>
    <name type="common">Rhodobacter sphaeroides</name>
    <dbReference type="NCBI Taxonomy" id="1063"/>
    <lineage>
        <taxon>Bacteria</taxon>
        <taxon>Pseudomonadati</taxon>
        <taxon>Pseudomonadota</taxon>
        <taxon>Alphaproteobacteria</taxon>
        <taxon>Rhodobacterales</taxon>
        <taxon>Paracoccaceae</taxon>
        <taxon>Cereibacter</taxon>
    </lineage>
</organism>
<sequence>MKSVIDGTRGLLYLVNLNRDLLLSLGSVALALALAGLIAAAPHLW</sequence>